<evidence type="ECO:0000256" key="6">
    <source>
        <dbReference type="RuleBase" id="RU000481"/>
    </source>
</evidence>
<sequence>MEIVGRANQKDRNGDDVIHLEVGEPKFPIAPSVAAACHAYLSAGRAQYTEAAGMPALREAIAAHYQRVFGITVEAERIVVTNGASGALVLAMAATMDPGQALLTADPSYPCNRQIARILGCDTQLVPASAAHGFQLRADQVASLATDQTGAVLVASPSNPTGTLIEPAELAALYQLCQTRQLPLIVDEIYQGLVYGQDPSTALAIGDPWIVNSFSKYFGLTGMRLGWLVCPPGLSGAVTNLAQHLFISPSSLSQAAGLACFEPEAIAVFEARRVELAQARDYLIDALTALGFTLADTPAGAYYLFFDISKLSDSSAQLASELLEHANVATTPGHDFGPTFAATHLRVAYVDDRARLEAAVSRIRGYLQARR</sequence>
<keyword evidence="4 6" id="KW-0808">Transferase</keyword>
<dbReference type="InterPro" id="IPR015424">
    <property type="entry name" value="PyrdxlP-dep_Trfase"/>
</dbReference>
<reference evidence="8 9" key="1">
    <citation type="submission" date="2019-11" db="EMBL/GenBank/DDBJ databases">
        <authorList>
            <person name="Khan S.A."/>
            <person name="Jeon C.O."/>
            <person name="Chun B.H."/>
        </authorList>
    </citation>
    <scope>NUCLEOTIDE SEQUENCE [LARGE SCALE GENOMIC DNA]</scope>
    <source>
        <strain evidence="8 9">IMCC 1097</strain>
    </source>
</reference>
<dbReference type="PANTHER" id="PTHR46383:SF2">
    <property type="entry name" value="AMINOTRANSFERASE"/>
    <property type="match status" value="1"/>
</dbReference>
<dbReference type="InterPro" id="IPR015421">
    <property type="entry name" value="PyrdxlP-dep_Trfase_major"/>
</dbReference>
<evidence type="ECO:0000256" key="2">
    <source>
        <dbReference type="ARBA" id="ARBA00007441"/>
    </source>
</evidence>
<dbReference type="KEGG" id="llp:GH975_11005"/>
<evidence type="ECO:0000313" key="9">
    <source>
        <dbReference type="Proteomes" id="UP000388235"/>
    </source>
</evidence>
<comment type="cofactor">
    <cofactor evidence="1 6">
        <name>pyridoxal 5'-phosphate</name>
        <dbReference type="ChEBI" id="CHEBI:597326"/>
    </cofactor>
</comment>
<dbReference type="InterPro" id="IPR004838">
    <property type="entry name" value="NHTrfase_class1_PyrdxlP-BS"/>
</dbReference>
<keyword evidence="9" id="KW-1185">Reference proteome</keyword>
<dbReference type="GO" id="GO:0008483">
    <property type="term" value="F:transaminase activity"/>
    <property type="evidence" value="ECO:0007669"/>
    <property type="project" value="UniProtKB-KW"/>
</dbReference>
<dbReference type="PROSITE" id="PS00105">
    <property type="entry name" value="AA_TRANSFER_CLASS_1"/>
    <property type="match status" value="1"/>
</dbReference>
<dbReference type="PANTHER" id="PTHR46383">
    <property type="entry name" value="ASPARTATE AMINOTRANSFERASE"/>
    <property type="match status" value="1"/>
</dbReference>
<dbReference type="EC" id="2.6.1.-" evidence="6"/>
<dbReference type="InterPro" id="IPR050596">
    <property type="entry name" value="AspAT/PAT-like"/>
</dbReference>
<evidence type="ECO:0000259" key="7">
    <source>
        <dbReference type="Pfam" id="PF00155"/>
    </source>
</evidence>
<dbReference type="Proteomes" id="UP000388235">
    <property type="component" value="Chromosome"/>
</dbReference>
<dbReference type="SUPFAM" id="SSF53383">
    <property type="entry name" value="PLP-dependent transferases"/>
    <property type="match status" value="1"/>
</dbReference>
<dbReference type="InterPro" id="IPR004839">
    <property type="entry name" value="Aminotransferase_I/II_large"/>
</dbReference>
<dbReference type="RefSeq" id="WP_153714847.1">
    <property type="nucleotide sequence ID" value="NZ_OZ244735.1"/>
</dbReference>
<dbReference type="CDD" id="cd00609">
    <property type="entry name" value="AAT_like"/>
    <property type="match status" value="1"/>
</dbReference>
<feature type="domain" description="Aminotransferase class I/classII large" evidence="7">
    <location>
        <begin position="16"/>
        <end position="363"/>
    </location>
</feature>
<protein>
    <recommendedName>
        <fullName evidence="6">Aminotransferase</fullName>
        <ecNumber evidence="6">2.6.1.-</ecNumber>
    </recommendedName>
</protein>
<comment type="similarity">
    <text evidence="2 6">Belongs to the class-I pyridoxal-phosphate-dependent aminotransferase family.</text>
</comment>
<gene>
    <name evidence="8" type="ORF">GH975_11005</name>
</gene>
<proteinExistence type="inferred from homology"/>
<evidence type="ECO:0000256" key="4">
    <source>
        <dbReference type="ARBA" id="ARBA00022679"/>
    </source>
</evidence>
<organism evidence="8 9">
    <name type="scientific">Litorivicinus lipolyticus</name>
    <dbReference type="NCBI Taxonomy" id="418701"/>
    <lineage>
        <taxon>Bacteria</taxon>
        <taxon>Pseudomonadati</taxon>
        <taxon>Pseudomonadota</taxon>
        <taxon>Gammaproteobacteria</taxon>
        <taxon>Oceanospirillales</taxon>
        <taxon>Litorivicinaceae</taxon>
        <taxon>Litorivicinus</taxon>
    </lineage>
</organism>
<name>A0A5Q2QDY2_9GAMM</name>
<evidence type="ECO:0000256" key="3">
    <source>
        <dbReference type="ARBA" id="ARBA00022576"/>
    </source>
</evidence>
<evidence type="ECO:0000256" key="1">
    <source>
        <dbReference type="ARBA" id="ARBA00001933"/>
    </source>
</evidence>
<dbReference type="Pfam" id="PF00155">
    <property type="entry name" value="Aminotran_1_2"/>
    <property type="match status" value="1"/>
</dbReference>
<evidence type="ECO:0000256" key="5">
    <source>
        <dbReference type="ARBA" id="ARBA00022898"/>
    </source>
</evidence>
<dbReference type="AlphaFoldDB" id="A0A5Q2QDY2"/>
<dbReference type="GO" id="GO:0030170">
    <property type="term" value="F:pyridoxal phosphate binding"/>
    <property type="evidence" value="ECO:0007669"/>
    <property type="project" value="InterPro"/>
</dbReference>
<keyword evidence="5" id="KW-0663">Pyridoxal phosphate</keyword>
<accession>A0A5Q2QDY2</accession>
<dbReference type="GO" id="GO:0006520">
    <property type="term" value="P:amino acid metabolic process"/>
    <property type="evidence" value="ECO:0007669"/>
    <property type="project" value="InterPro"/>
</dbReference>
<dbReference type="OrthoDB" id="9763453at2"/>
<evidence type="ECO:0000313" key="8">
    <source>
        <dbReference type="EMBL" id="QGG81344.1"/>
    </source>
</evidence>
<keyword evidence="3 6" id="KW-0032">Aminotransferase</keyword>
<dbReference type="Gene3D" id="3.40.640.10">
    <property type="entry name" value="Type I PLP-dependent aspartate aminotransferase-like (Major domain)"/>
    <property type="match status" value="1"/>
</dbReference>
<dbReference type="EMBL" id="CP045871">
    <property type="protein sequence ID" value="QGG81344.1"/>
    <property type="molecule type" value="Genomic_DNA"/>
</dbReference>